<evidence type="ECO:0000256" key="1">
    <source>
        <dbReference type="SAM" id="SignalP"/>
    </source>
</evidence>
<dbReference type="EMBL" id="JAAECE010000001">
    <property type="protein sequence ID" value="KAF1807359.1"/>
    <property type="molecule type" value="Genomic_DNA"/>
</dbReference>
<reference evidence="2 3" key="1">
    <citation type="submission" date="2019-09" db="EMBL/GenBank/DDBJ databases">
        <authorList>
            <consortium name="DOE Joint Genome Institute"/>
            <person name="Mondo S.J."/>
            <person name="Navarro-Mendoza M.I."/>
            <person name="Perez-Arques C."/>
            <person name="Panchal S."/>
            <person name="Nicolas F.E."/>
            <person name="Ganguly P."/>
            <person name="Pangilinan J."/>
            <person name="Grigoriev I."/>
            <person name="Heitman J."/>
            <person name="Sanya K."/>
            <person name="Garre V."/>
        </authorList>
    </citation>
    <scope>NUCLEOTIDE SEQUENCE [LARGE SCALE GENOMIC DNA]</scope>
    <source>
        <strain evidence="2 3">MU402</strain>
    </source>
</reference>
<feature type="chain" id="PRO_5034899898" description="Secreted protein" evidence="1">
    <location>
        <begin position="27"/>
        <end position="76"/>
    </location>
</feature>
<sequence>MCRRCLGPSPCIVLFSLVCILRFLSQDFTLVFMPRSNRHQHRNTTNFEMLNVNSHMGSFTKKRYFVASASRCADQP</sequence>
<dbReference type="AlphaFoldDB" id="A0A8H4BRP4"/>
<evidence type="ECO:0000313" key="2">
    <source>
        <dbReference type="EMBL" id="KAF1807359.1"/>
    </source>
</evidence>
<feature type="signal peptide" evidence="1">
    <location>
        <begin position="1"/>
        <end position="26"/>
    </location>
</feature>
<keyword evidence="1" id="KW-0732">Signal</keyword>
<dbReference type="Proteomes" id="UP000469890">
    <property type="component" value="Unassembled WGS sequence"/>
</dbReference>
<comment type="caution">
    <text evidence="2">The sequence shown here is derived from an EMBL/GenBank/DDBJ whole genome shotgun (WGS) entry which is preliminary data.</text>
</comment>
<name>A0A8H4BRP4_MUCCL</name>
<evidence type="ECO:0008006" key="4">
    <source>
        <dbReference type="Google" id="ProtNLM"/>
    </source>
</evidence>
<organism evidence="2 3">
    <name type="scientific">Mucor circinelloides f. lusitanicus</name>
    <name type="common">Mucor racemosus var. lusitanicus</name>
    <dbReference type="NCBI Taxonomy" id="29924"/>
    <lineage>
        <taxon>Eukaryota</taxon>
        <taxon>Fungi</taxon>
        <taxon>Fungi incertae sedis</taxon>
        <taxon>Mucoromycota</taxon>
        <taxon>Mucoromycotina</taxon>
        <taxon>Mucoromycetes</taxon>
        <taxon>Mucorales</taxon>
        <taxon>Mucorineae</taxon>
        <taxon>Mucoraceae</taxon>
        <taxon>Mucor</taxon>
    </lineage>
</organism>
<accession>A0A8H4BRP4</accession>
<gene>
    <name evidence="2" type="ORF">FB192DRAFT_1355405</name>
</gene>
<evidence type="ECO:0000313" key="3">
    <source>
        <dbReference type="Proteomes" id="UP000469890"/>
    </source>
</evidence>
<proteinExistence type="predicted"/>
<protein>
    <recommendedName>
        <fullName evidence="4">Secreted protein</fullName>
    </recommendedName>
</protein>